<dbReference type="AlphaFoldDB" id="A0A3B0T766"/>
<evidence type="ECO:0000256" key="1">
    <source>
        <dbReference type="SAM" id="MobiDB-lite"/>
    </source>
</evidence>
<feature type="compositionally biased region" description="Polar residues" evidence="1">
    <location>
        <begin position="56"/>
        <end position="68"/>
    </location>
</feature>
<organism evidence="2">
    <name type="scientific">hydrothermal vent metagenome</name>
    <dbReference type="NCBI Taxonomy" id="652676"/>
    <lineage>
        <taxon>unclassified sequences</taxon>
        <taxon>metagenomes</taxon>
        <taxon>ecological metagenomes</taxon>
    </lineage>
</organism>
<name>A0A3B0T766_9ZZZZ</name>
<feature type="region of interest" description="Disordered" evidence="1">
    <location>
        <begin position="45"/>
        <end position="68"/>
    </location>
</feature>
<evidence type="ECO:0000313" key="2">
    <source>
        <dbReference type="EMBL" id="VAW10262.1"/>
    </source>
</evidence>
<sequence length="108" mass="12182">RLMKNSAAGNTGLFMATRTLITTLVLSPEEGTTTIRTLETSWPSKYGQDNRCSPVRNRTSAQTPFDSQDNAYNKDTYLREINGYPINIILTKLGLDCARPDNGNQFYW</sequence>
<accession>A0A3B0T766</accession>
<proteinExistence type="predicted"/>
<gene>
    <name evidence="2" type="ORF">MNBD_BACTEROID03-177</name>
</gene>
<dbReference type="EMBL" id="UOEL01000016">
    <property type="protein sequence ID" value="VAW10262.1"/>
    <property type="molecule type" value="Genomic_DNA"/>
</dbReference>
<protein>
    <submittedName>
        <fullName evidence="2">Uncharacterized protein</fullName>
    </submittedName>
</protein>
<reference evidence="2" key="1">
    <citation type="submission" date="2018-06" db="EMBL/GenBank/DDBJ databases">
        <authorList>
            <person name="Zhirakovskaya E."/>
        </authorList>
    </citation>
    <scope>NUCLEOTIDE SEQUENCE</scope>
</reference>
<feature type="non-terminal residue" evidence="2">
    <location>
        <position position="1"/>
    </location>
</feature>